<dbReference type="GO" id="GO:0006307">
    <property type="term" value="P:DNA alkylation repair"/>
    <property type="evidence" value="ECO:0007669"/>
    <property type="project" value="UniProtKB-UniRule"/>
</dbReference>
<gene>
    <name evidence="12" type="primary">ogt_2</name>
    <name evidence="12" type="ORF">AVE30378_05472</name>
</gene>
<evidence type="ECO:0000256" key="2">
    <source>
        <dbReference type="ARBA" id="ARBA00008711"/>
    </source>
</evidence>
<dbReference type="SUPFAM" id="SSF53155">
    <property type="entry name" value="Methylated DNA-protein cysteine methyltransferase domain"/>
    <property type="match status" value="1"/>
</dbReference>
<protein>
    <recommendedName>
        <fullName evidence="9">Methylated-DNA--protein-cysteine methyltransferase</fullName>
        <ecNumber evidence="9">2.1.1.63</ecNumber>
    </recommendedName>
    <alternativeName>
        <fullName evidence="9">6-O-methylguanine-DNA methyltransferase</fullName>
        <shortName evidence="9">MGMT</shortName>
    </alternativeName>
    <alternativeName>
        <fullName evidence="9">O-6-methylguanine-DNA-alkyltransferase</fullName>
    </alternativeName>
</protein>
<dbReference type="AlphaFoldDB" id="A0A446CYZ2"/>
<organism evidence="12 13">
    <name type="scientific">Achromobacter veterisilvae</name>
    <dbReference type="NCBI Taxonomy" id="2069367"/>
    <lineage>
        <taxon>Bacteria</taxon>
        <taxon>Pseudomonadati</taxon>
        <taxon>Pseudomonadota</taxon>
        <taxon>Betaproteobacteria</taxon>
        <taxon>Burkholderiales</taxon>
        <taxon>Alcaligenaceae</taxon>
        <taxon>Achromobacter</taxon>
    </lineage>
</organism>
<dbReference type="EMBL" id="UFQC01000044">
    <property type="protein sequence ID" value="SSW73025.1"/>
    <property type="molecule type" value="Genomic_DNA"/>
</dbReference>
<evidence type="ECO:0000256" key="8">
    <source>
        <dbReference type="ARBA" id="ARBA00049348"/>
    </source>
</evidence>
<dbReference type="GO" id="GO:0032259">
    <property type="term" value="P:methylation"/>
    <property type="evidence" value="ECO:0007669"/>
    <property type="project" value="UniProtKB-KW"/>
</dbReference>
<comment type="similarity">
    <text evidence="2 9">Belongs to the MGMT family.</text>
</comment>
<evidence type="ECO:0000313" key="13">
    <source>
        <dbReference type="Proteomes" id="UP000289465"/>
    </source>
</evidence>
<feature type="active site" description="Nucleophile; methyl group acceptor" evidence="9">
    <location>
        <position position="141"/>
    </location>
</feature>
<sequence>MPALTFALERVATPLGQMLVLTDEQQRLRAVDWEDYETRMHTLLRRQYGKDAVRLDGAGQPSRARRALEAYFDGELAAIDGFPVAFGGTVFQRQVWQALRGIAGGQTVSYGALAHRIERPTAVRAVGLANGANPVGIVIPCHRVIGANASLTGYGGGLHRKRWLLEHEARHCARPARPSTPG</sequence>
<dbReference type="PANTHER" id="PTHR10815:SF5">
    <property type="entry name" value="METHYLATED-DNA--PROTEIN-CYSTEINE METHYLTRANSFERASE"/>
    <property type="match status" value="1"/>
</dbReference>
<dbReference type="InterPro" id="IPR036631">
    <property type="entry name" value="MGMT_N_sf"/>
</dbReference>
<name>A0A446CYZ2_9BURK</name>
<dbReference type="SUPFAM" id="SSF46767">
    <property type="entry name" value="Methylated DNA-protein cysteine methyltransferase, C-terminal domain"/>
    <property type="match status" value="1"/>
</dbReference>
<dbReference type="Pfam" id="PF01035">
    <property type="entry name" value="DNA_binding_1"/>
    <property type="match status" value="1"/>
</dbReference>
<dbReference type="GO" id="GO:0005737">
    <property type="term" value="C:cytoplasm"/>
    <property type="evidence" value="ECO:0007669"/>
    <property type="project" value="UniProtKB-SubCell"/>
</dbReference>
<keyword evidence="5 9" id="KW-0808">Transferase</keyword>
<dbReference type="Gene3D" id="3.30.160.70">
    <property type="entry name" value="Methylated DNA-protein cysteine methyltransferase domain"/>
    <property type="match status" value="1"/>
</dbReference>
<dbReference type="OrthoDB" id="9802228at2"/>
<evidence type="ECO:0000313" key="12">
    <source>
        <dbReference type="EMBL" id="SSW73025.1"/>
    </source>
</evidence>
<dbReference type="RefSeq" id="WP_129245675.1">
    <property type="nucleotide sequence ID" value="NZ_UFQC01000044.1"/>
</dbReference>
<keyword evidence="4 9" id="KW-0489">Methyltransferase</keyword>
<dbReference type="CDD" id="cd06445">
    <property type="entry name" value="ATase"/>
    <property type="match status" value="1"/>
</dbReference>
<evidence type="ECO:0000256" key="7">
    <source>
        <dbReference type="ARBA" id="ARBA00023204"/>
    </source>
</evidence>
<dbReference type="Gene3D" id="1.10.10.10">
    <property type="entry name" value="Winged helix-like DNA-binding domain superfamily/Winged helix DNA-binding domain"/>
    <property type="match status" value="1"/>
</dbReference>
<keyword evidence="7 9" id="KW-0234">DNA repair</keyword>
<evidence type="ECO:0000259" key="10">
    <source>
        <dbReference type="Pfam" id="PF01035"/>
    </source>
</evidence>
<dbReference type="InterPro" id="IPR008332">
    <property type="entry name" value="MethylG_MeTrfase_N"/>
</dbReference>
<dbReference type="NCBIfam" id="NF007626">
    <property type="entry name" value="PRK10286.1"/>
    <property type="match status" value="1"/>
</dbReference>
<feature type="domain" description="Methylated-DNA-[protein]-cysteine S-methyltransferase DNA binding" evidence="10">
    <location>
        <begin position="91"/>
        <end position="169"/>
    </location>
</feature>
<dbReference type="PROSITE" id="PS00374">
    <property type="entry name" value="MGMT"/>
    <property type="match status" value="1"/>
</dbReference>
<dbReference type="EC" id="2.1.1.63" evidence="9"/>
<dbReference type="InterPro" id="IPR001497">
    <property type="entry name" value="MethylDNA_cys_MeTrfase_AS"/>
</dbReference>
<dbReference type="InterPro" id="IPR023546">
    <property type="entry name" value="MGMT"/>
</dbReference>
<dbReference type="PANTHER" id="PTHR10815">
    <property type="entry name" value="METHYLATED-DNA--PROTEIN-CYSTEINE METHYLTRANSFERASE"/>
    <property type="match status" value="1"/>
</dbReference>
<keyword evidence="3 9" id="KW-0963">Cytoplasm</keyword>
<comment type="miscellaneous">
    <text evidence="9">This enzyme catalyzes only one turnover and therefore is not strictly catalytic. According to one definition, an enzyme is a biocatalyst that acts repeatedly and over many reaction cycles.</text>
</comment>
<dbReference type="GO" id="GO:0003908">
    <property type="term" value="F:methylated-DNA-[protein]-cysteine S-methyltransferase activity"/>
    <property type="evidence" value="ECO:0007669"/>
    <property type="project" value="UniProtKB-UniRule"/>
</dbReference>
<dbReference type="Pfam" id="PF02870">
    <property type="entry name" value="Methyltransf_1N"/>
    <property type="match status" value="1"/>
</dbReference>
<dbReference type="Proteomes" id="UP000289465">
    <property type="component" value="Unassembled WGS sequence"/>
</dbReference>
<comment type="catalytic activity">
    <reaction evidence="8 9">
        <text>a 6-O-methyl-2'-deoxyguanosine in DNA + L-cysteinyl-[protein] = S-methyl-L-cysteinyl-[protein] + a 2'-deoxyguanosine in DNA</text>
        <dbReference type="Rhea" id="RHEA:24000"/>
        <dbReference type="Rhea" id="RHEA-COMP:10131"/>
        <dbReference type="Rhea" id="RHEA-COMP:10132"/>
        <dbReference type="Rhea" id="RHEA-COMP:11367"/>
        <dbReference type="Rhea" id="RHEA-COMP:11368"/>
        <dbReference type="ChEBI" id="CHEBI:29950"/>
        <dbReference type="ChEBI" id="CHEBI:82612"/>
        <dbReference type="ChEBI" id="CHEBI:85445"/>
        <dbReference type="ChEBI" id="CHEBI:85448"/>
        <dbReference type="EC" id="2.1.1.63"/>
    </reaction>
</comment>
<comment type="function">
    <text evidence="9">Involved in the cellular defense against the biological effects of O6-methylguanine (O6-MeG) and O4-methylthymine (O4-MeT) in DNA. Repairs the methylated nucleobase in DNA by stoichiometrically transferring the methyl group to a cysteine residue in the enzyme. This is a suicide reaction: the enzyme is irreversibly inactivated.</text>
</comment>
<comment type="subcellular location">
    <subcellularLocation>
        <location evidence="9">Cytoplasm</location>
    </subcellularLocation>
</comment>
<feature type="domain" description="Methylguanine DNA methyltransferase ribonuclease-like" evidence="11">
    <location>
        <begin position="12"/>
        <end position="85"/>
    </location>
</feature>
<evidence type="ECO:0000256" key="3">
    <source>
        <dbReference type="ARBA" id="ARBA00022490"/>
    </source>
</evidence>
<evidence type="ECO:0000259" key="11">
    <source>
        <dbReference type="Pfam" id="PF02870"/>
    </source>
</evidence>
<accession>A0A446CYZ2</accession>
<dbReference type="HAMAP" id="MF_00772">
    <property type="entry name" value="OGT"/>
    <property type="match status" value="1"/>
</dbReference>
<dbReference type="FunFam" id="1.10.10.10:FF:000214">
    <property type="entry name" value="Methylated-DNA--protein-cysteine methyltransferase"/>
    <property type="match status" value="1"/>
</dbReference>
<evidence type="ECO:0000256" key="1">
    <source>
        <dbReference type="ARBA" id="ARBA00001286"/>
    </source>
</evidence>
<dbReference type="InterPro" id="IPR014048">
    <property type="entry name" value="MethylDNA_cys_MeTrfase_DNA-bd"/>
</dbReference>
<evidence type="ECO:0000256" key="5">
    <source>
        <dbReference type="ARBA" id="ARBA00022679"/>
    </source>
</evidence>
<proteinExistence type="inferred from homology"/>
<evidence type="ECO:0000256" key="9">
    <source>
        <dbReference type="HAMAP-Rule" id="MF_00772"/>
    </source>
</evidence>
<evidence type="ECO:0000256" key="6">
    <source>
        <dbReference type="ARBA" id="ARBA00022763"/>
    </source>
</evidence>
<keyword evidence="6 9" id="KW-0227">DNA damage</keyword>
<dbReference type="InterPro" id="IPR036388">
    <property type="entry name" value="WH-like_DNA-bd_sf"/>
</dbReference>
<comment type="catalytic activity">
    <reaction evidence="1 9">
        <text>a 4-O-methyl-thymidine in DNA + L-cysteinyl-[protein] = a thymidine in DNA + S-methyl-L-cysteinyl-[protein]</text>
        <dbReference type="Rhea" id="RHEA:53428"/>
        <dbReference type="Rhea" id="RHEA-COMP:10131"/>
        <dbReference type="Rhea" id="RHEA-COMP:10132"/>
        <dbReference type="Rhea" id="RHEA-COMP:13555"/>
        <dbReference type="Rhea" id="RHEA-COMP:13556"/>
        <dbReference type="ChEBI" id="CHEBI:29950"/>
        <dbReference type="ChEBI" id="CHEBI:82612"/>
        <dbReference type="ChEBI" id="CHEBI:137386"/>
        <dbReference type="ChEBI" id="CHEBI:137387"/>
        <dbReference type="EC" id="2.1.1.63"/>
    </reaction>
</comment>
<evidence type="ECO:0000256" key="4">
    <source>
        <dbReference type="ARBA" id="ARBA00022603"/>
    </source>
</evidence>
<dbReference type="NCBIfam" id="TIGR00589">
    <property type="entry name" value="ogt"/>
    <property type="match status" value="1"/>
</dbReference>
<reference evidence="12 13" key="1">
    <citation type="submission" date="2018-07" db="EMBL/GenBank/DDBJ databases">
        <authorList>
            <person name="Peeters C."/>
        </authorList>
    </citation>
    <scope>NUCLEOTIDE SEQUENCE [LARGE SCALE GENOMIC DNA]</scope>
    <source>
        <strain evidence="12 13">LMG 30378</strain>
    </source>
</reference>
<dbReference type="InterPro" id="IPR036217">
    <property type="entry name" value="MethylDNA_cys_MeTrfase_DNAb"/>
</dbReference>